<proteinExistence type="predicted"/>
<dbReference type="EMBL" id="QLNT01000023">
    <property type="protein sequence ID" value="KAF3060487.1"/>
    <property type="molecule type" value="Genomic_DNA"/>
</dbReference>
<protein>
    <submittedName>
        <fullName evidence="3">Uncharacterized protein</fullName>
    </submittedName>
</protein>
<dbReference type="AlphaFoldDB" id="A0A9P4X7A5"/>
<evidence type="ECO:0000256" key="2">
    <source>
        <dbReference type="SAM" id="Phobius"/>
    </source>
</evidence>
<evidence type="ECO:0000313" key="4">
    <source>
        <dbReference type="Proteomes" id="UP000801864"/>
    </source>
</evidence>
<name>A0A9P4X7A5_9HYPO</name>
<feature type="transmembrane region" description="Helical" evidence="2">
    <location>
        <begin position="59"/>
        <end position="78"/>
    </location>
</feature>
<keyword evidence="2" id="KW-0812">Transmembrane</keyword>
<reference evidence="3 4" key="1">
    <citation type="submission" date="2018-06" db="EMBL/GenBank/DDBJ databases">
        <title>Genome analysis of cellulolytic fungus Trichoderma lentiforme CFAM-422.</title>
        <authorList>
            <person name="Steindorff A.S."/>
            <person name="Formighieri E.F."/>
            <person name="Midorikawa G.E.O."/>
            <person name="Tamietti M.S."/>
            <person name="Ramos E.Z."/>
            <person name="Silva A.S."/>
            <person name="Bon E.P.S."/>
            <person name="Mendes T.D."/>
            <person name="Damaso M.C.T."/>
            <person name="Favaro L.C.L."/>
        </authorList>
    </citation>
    <scope>NUCLEOTIDE SEQUENCE [LARGE SCALE GENOMIC DNA]</scope>
    <source>
        <strain evidence="3 4">CFAM-422</strain>
    </source>
</reference>
<dbReference type="Proteomes" id="UP000801864">
    <property type="component" value="Unassembled WGS sequence"/>
</dbReference>
<evidence type="ECO:0000256" key="1">
    <source>
        <dbReference type="SAM" id="MobiDB-lite"/>
    </source>
</evidence>
<organism evidence="3 4">
    <name type="scientific">Trichoderma lentiforme</name>
    <dbReference type="NCBI Taxonomy" id="1567552"/>
    <lineage>
        <taxon>Eukaryota</taxon>
        <taxon>Fungi</taxon>
        <taxon>Dikarya</taxon>
        <taxon>Ascomycota</taxon>
        <taxon>Pezizomycotina</taxon>
        <taxon>Sordariomycetes</taxon>
        <taxon>Hypocreomycetidae</taxon>
        <taxon>Hypocreales</taxon>
        <taxon>Hypocreaceae</taxon>
        <taxon>Trichoderma</taxon>
    </lineage>
</organism>
<feature type="region of interest" description="Disordered" evidence="1">
    <location>
        <begin position="84"/>
        <end position="104"/>
    </location>
</feature>
<sequence length="123" mass="13206">MAYRKHLTTDPCNRTITRIQCSGGHGGPSLFESKVKAQAIEVAAHHTIRREVERRQKPGGIVVVVVITVMAPAAEIALDLHGHEADERQSRADGAGQGRAQTELRSGIANTLSLTCARFAAPD</sequence>
<keyword evidence="4" id="KW-1185">Reference proteome</keyword>
<accession>A0A9P4X7A5</accession>
<keyword evidence="2" id="KW-1133">Transmembrane helix</keyword>
<evidence type="ECO:0000313" key="3">
    <source>
        <dbReference type="EMBL" id="KAF3060487.1"/>
    </source>
</evidence>
<gene>
    <name evidence="3" type="ORF">CFAM422_011268</name>
</gene>
<comment type="caution">
    <text evidence="3">The sequence shown here is derived from an EMBL/GenBank/DDBJ whole genome shotgun (WGS) entry which is preliminary data.</text>
</comment>
<keyword evidence="2" id="KW-0472">Membrane</keyword>